<comment type="similarity">
    <text evidence="3">Belongs to the multicopper oxidase family.</text>
</comment>
<protein>
    <recommendedName>
        <fullName evidence="6">Copper-containing nitrite reductase</fullName>
        <ecNumber evidence="5">1.7.2.1</ecNumber>
    </recommendedName>
</protein>
<dbReference type="EMBL" id="MFLY01000030">
    <property type="protein sequence ID" value="OGG72803.1"/>
    <property type="molecule type" value="Genomic_DNA"/>
</dbReference>
<keyword evidence="7 12" id="KW-0479">Metal-binding</keyword>
<evidence type="ECO:0000256" key="6">
    <source>
        <dbReference type="ARBA" id="ARBA00017290"/>
    </source>
</evidence>
<sequence length="412" mass="44966">MNQLFELWSLVNYLIVQGFGLVLAGIAAVIFLFIVLRKLHSLRTTLILVVFFVGAMLFFWFPIGVPKNLTYPFGIKTYGPGYGPTLPLKNVFEFFRNLDTFERVADIARSPLDVPPQTGRTEESYVKFELTTQEVLSEIAPGVILNYWTFDGTVPGPMLRVREGDTVELTLRNDPSSLHMHSIDLHAVTGPGGGATVTDVMPGESKTMRFKALNPGLYVYHCAHPNVANHMAHGMYGLILVEPKEGLPAVDRELYVMQGEFYTAGARGTKGLQVIDTGTMLDGNPAFVVFNGRVGSVSKDKVVVKQGERVRMYVGNGGVNLVSSFHVIGEIFDTVYPEGAIGSEPHKNIQSTIVPAGGATIVEFGTEVPGTYILVDHALARLDKGAWGTFSVLGEPRPDIFFSDSSGDHSGH</sequence>
<keyword evidence="13" id="KW-1133">Transmembrane helix</keyword>
<dbReference type="Pfam" id="PF07732">
    <property type="entry name" value="Cu-oxidase_3"/>
    <property type="match status" value="1"/>
</dbReference>
<feature type="binding site" description="type 1 copper site" evidence="12">
    <location>
        <position position="377"/>
    </location>
    <ligand>
        <name>Cu cation</name>
        <dbReference type="ChEBI" id="CHEBI:23378"/>
        <label>1</label>
    </ligand>
</feature>
<dbReference type="AlphaFoldDB" id="A0A1F6EGN5"/>
<dbReference type="Gene3D" id="2.60.40.420">
    <property type="entry name" value="Cupredoxins - blue copper proteins"/>
    <property type="match status" value="2"/>
</dbReference>
<evidence type="ECO:0000256" key="4">
    <source>
        <dbReference type="ARBA" id="ARBA00011233"/>
    </source>
</evidence>
<feature type="binding site" description="type 1 copper site" evidence="12">
    <location>
        <position position="222"/>
    </location>
    <ligand>
        <name>Cu cation</name>
        <dbReference type="ChEBI" id="CHEBI:23378"/>
        <label>1</label>
    </ligand>
</feature>
<dbReference type="Proteomes" id="UP000177306">
    <property type="component" value="Unassembled WGS sequence"/>
</dbReference>
<name>A0A1F6EGN5_9BACT</name>
<evidence type="ECO:0000256" key="10">
    <source>
        <dbReference type="ARBA" id="ARBA00023008"/>
    </source>
</evidence>
<evidence type="ECO:0000256" key="7">
    <source>
        <dbReference type="ARBA" id="ARBA00022723"/>
    </source>
</evidence>
<evidence type="ECO:0000256" key="13">
    <source>
        <dbReference type="SAM" id="Phobius"/>
    </source>
</evidence>
<evidence type="ECO:0000256" key="12">
    <source>
        <dbReference type="PIRSR" id="PIRSR601287-1"/>
    </source>
</evidence>
<keyword evidence="13" id="KW-0812">Transmembrane</keyword>
<feature type="binding site" description="type 1 copper site" evidence="12">
    <location>
        <position position="230"/>
    </location>
    <ligand>
        <name>Cu cation</name>
        <dbReference type="ChEBI" id="CHEBI:23378"/>
        <label>1</label>
    </ligand>
</feature>
<dbReference type="InterPro" id="IPR045087">
    <property type="entry name" value="Cu-oxidase_fam"/>
</dbReference>
<dbReference type="PANTHER" id="PTHR11709">
    <property type="entry name" value="MULTI-COPPER OXIDASE"/>
    <property type="match status" value="1"/>
</dbReference>
<feature type="transmembrane region" description="Helical" evidence="13">
    <location>
        <begin position="12"/>
        <end position="34"/>
    </location>
</feature>
<feature type="transmembrane region" description="Helical" evidence="13">
    <location>
        <begin position="46"/>
        <end position="63"/>
    </location>
</feature>
<gene>
    <name evidence="15" type="ORF">A3A38_00620</name>
</gene>
<comment type="cofactor">
    <cofactor evidence="2 12">
        <name>Cu(2+)</name>
        <dbReference type="ChEBI" id="CHEBI:29036"/>
    </cofactor>
</comment>
<organism evidence="15 16">
    <name type="scientific">Candidatus Kaiserbacteria bacterium RIFCSPLOWO2_01_FULL_53_17</name>
    <dbReference type="NCBI Taxonomy" id="1798511"/>
    <lineage>
        <taxon>Bacteria</taxon>
        <taxon>Candidatus Kaiseribacteriota</taxon>
    </lineage>
</organism>
<feature type="domain" description="Plastocyanin-like" evidence="14">
    <location>
        <begin position="146"/>
        <end position="245"/>
    </location>
</feature>
<dbReference type="SUPFAM" id="SSF49503">
    <property type="entry name" value="Cupredoxins"/>
    <property type="match status" value="2"/>
</dbReference>
<keyword evidence="9" id="KW-0560">Oxidoreductase</keyword>
<evidence type="ECO:0000313" key="15">
    <source>
        <dbReference type="EMBL" id="OGG72803.1"/>
    </source>
</evidence>
<evidence type="ECO:0000256" key="11">
    <source>
        <dbReference type="ARBA" id="ARBA00049340"/>
    </source>
</evidence>
<dbReference type="CDD" id="cd04208">
    <property type="entry name" value="CuRO_2_CuNIR"/>
    <property type="match status" value="1"/>
</dbReference>
<dbReference type="EC" id="1.7.2.1" evidence="5"/>
<evidence type="ECO:0000256" key="9">
    <source>
        <dbReference type="ARBA" id="ARBA00023002"/>
    </source>
</evidence>
<evidence type="ECO:0000259" key="14">
    <source>
        <dbReference type="Pfam" id="PF07732"/>
    </source>
</evidence>
<feature type="binding site" description="type 1 copper site" evidence="12">
    <location>
        <position position="181"/>
    </location>
    <ligand>
        <name>Cu cation</name>
        <dbReference type="ChEBI" id="CHEBI:23378"/>
        <label>1</label>
    </ligand>
</feature>
<dbReference type="GO" id="GO:0050421">
    <property type="term" value="F:nitrite reductase (NO-forming) activity"/>
    <property type="evidence" value="ECO:0007669"/>
    <property type="project" value="UniProtKB-EC"/>
</dbReference>
<reference evidence="15 16" key="1">
    <citation type="journal article" date="2016" name="Nat. Commun.">
        <title>Thousands of microbial genomes shed light on interconnected biogeochemical processes in an aquifer system.</title>
        <authorList>
            <person name="Anantharaman K."/>
            <person name="Brown C.T."/>
            <person name="Hug L.A."/>
            <person name="Sharon I."/>
            <person name="Castelle C.J."/>
            <person name="Probst A.J."/>
            <person name="Thomas B.C."/>
            <person name="Singh A."/>
            <person name="Wilkins M.J."/>
            <person name="Karaoz U."/>
            <person name="Brodie E.L."/>
            <person name="Williams K.H."/>
            <person name="Hubbard S.S."/>
            <person name="Banfield J.F."/>
        </authorList>
    </citation>
    <scope>NUCLEOTIDE SEQUENCE [LARGE SCALE GENOMIC DNA]</scope>
</reference>
<feature type="binding site" description="type 1 copper site" evidence="12">
    <location>
        <position position="186"/>
    </location>
    <ligand>
        <name>Cu cation</name>
        <dbReference type="ChEBI" id="CHEBI:23378"/>
        <label>1</label>
    </ligand>
</feature>
<feature type="binding site" description="type 1 copper site" evidence="12">
    <location>
        <position position="235"/>
    </location>
    <ligand>
        <name>Cu cation</name>
        <dbReference type="ChEBI" id="CHEBI:23378"/>
        <label>1</label>
    </ligand>
</feature>
<comment type="subunit">
    <text evidence="4">Homotrimer.</text>
</comment>
<dbReference type="NCBIfam" id="TIGR02376">
    <property type="entry name" value="Cu_nitrite_red"/>
    <property type="match status" value="1"/>
</dbReference>
<keyword evidence="13" id="KW-0472">Membrane</keyword>
<proteinExistence type="inferred from homology"/>
<dbReference type="GO" id="GO:0005507">
    <property type="term" value="F:copper ion binding"/>
    <property type="evidence" value="ECO:0007669"/>
    <property type="project" value="InterPro"/>
</dbReference>
<evidence type="ECO:0000256" key="5">
    <source>
        <dbReference type="ARBA" id="ARBA00011882"/>
    </source>
</evidence>
<comment type="caution">
    <text evidence="15">The sequence shown here is derived from an EMBL/GenBank/DDBJ whole genome shotgun (WGS) entry which is preliminary data.</text>
</comment>
<evidence type="ECO:0000313" key="16">
    <source>
        <dbReference type="Proteomes" id="UP000177306"/>
    </source>
</evidence>
<feature type="binding site" description="type 1 copper site" evidence="12">
    <location>
        <position position="221"/>
    </location>
    <ligand>
        <name>Cu cation</name>
        <dbReference type="ChEBI" id="CHEBI:23378"/>
        <label>1</label>
    </ligand>
</feature>
<evidence type="ECO:0000256" key="3">
    <source>
        <dbReference type="ARBA" id="ARBA00010609"/>
    </source>
</evidence>
<evidence type="ECO:0000256" key="1">
    <source>
        <dbReference type="ARBA" id="ARBA00001960"/>
    </source>
</evidence>
<dbReference type="InterPro" id="IPR008972">
    <property type="entry name" value="Cupredoxin"/>
</dbReference>
<evidence type="ECO:0000256" key="2">
    <source>
        <dbReference type="ARBA" id="ARBA00001973"/>
    </source>
</evidence>
<keyword evidence="10 12" id="KW-0186">Copper</keyword>
<dbReference type="CDD" id="cd11020">
    <property type="entry name" value="CuRO_1_CuNIR"/>
    <property type="match status" value="1"/>
</dbReference>
<accession>A0A1F6EGN5</accession>
<comment type="cofactor">
    <cofactor evidence="1 12">
        <name>Cu(+)</name>
        <dbReference type="ChEBI" id="CHEBI:49552"/>
    </cofactor>
</comment>
<dbReference type="InterPro" id="IPR011707">
    <property type="entry name" value="Cu-oxidase-like_N"/>
</dbReference>
<comment type="catalytic activity">
    <reaction evidence="11">
        <text>nitric oxide + Fe(III)-[cytochrome c] + H2O = Fe(II)-[cytochrome c] + nitrite + 2 H(+)</text>
        <dbReference type="Rhea" id="RHEA:15233"/>
        <dbReference type="Rhea" id="RHEA-COMP:10350"/>
        <dbReference type="Rhea" id="RHEA-COMP:14399"/>
        <dbReference type="ChEBI" id="CHEBI:15377"/>
        <dbReference type="ChEBI" id="CHEBI:15378"/>
        <dbReference type="ChEBI" id="CHEBI:16301"/>
        <dbReference type="ChEBI" id="CHEBI:16480"/>
        <dbReference type="ChEBI" id="CHEBI:29033"/>
        <dbReference type="ChEBI" id="CHEBI:29034"/>
        <dbReference type="EC" id="1.7.2.1"/>
    </reaction>
</comment>
<dbReference type="PRINTS" id="PR00695">
    <property type="entry name" value="CUNO2RDTASE"/>
</dbReference>
<dbReference type="PANTHER" id="PTHR11709:SF394">
    <property type="entry name" value="FI03373P-RELATED"/>
    <property type="match status" value="1"/>
</dbReference>
<dbReference type="InterPro" id="IPR001287">
    <property type="entry name" value="NO2-reductase_Cu"/>
</dbReference>
<evidence type="ECO:0000256" key="8">
    <source>
        <dbReference type="ARBA" id="ARBA00022737"/>
    </source>
</evidence>
<keyword evidence="8" id="KW-0677">Repeat</keyword>
<dbReference type="FunFam" id="2.60.40.420:FF:000093">
    <property type="entry name" value="Copper-containing nitrite reductase"/>
    <property type="match status" value="1"/>
</dbReference>